<organism evidence="3 4">
    <name type="scientific">Mesorhizobium retamae</name>
    <dbReference type="NCBI Taxonomy" id="2912854"/>
    <lineage>
        <taxon>Bacteria</taxon>
        <taxon>Pseudomonadati</taxon>
        <taxon>Pseudomonadota</taxon>
        <taxon>Alphaproteobacteria</taxon>
        <taxon>Hyphomicrobiales</taxon>
        <taxon>Phyllobacteriaceae</taxon>
        <taxon>Mesorhizobium</taxon>
    </lineage>
</organism>
<accession>A0ABS9QA98</accession>
<keyword evidence="4" id="KW-1185">Reference proteome</keyword>
<evidence type="ECO:0000256" key="1">
    <source>
        <dbReference type="SAM" id="SignalP"/>
    </source>
</evidence>
<dbReference type="PROSITE" id="PS51781">
    <property type="entry name" value="SH3B"/>
    <property type="match status" value="1"/>
</dbReference>
<dbReference type="SMART" id="SM00287">
    <property type="entry name" value="SH3b"/>
    <property type="match status" value="1"/>
</dbReference>
<evidence type="ECO:0000313" key="4">
    <source>
        <dbReference type="Proteomes" id="UP001201701"/>
    </source>
</evidence>
<feature type="domain" description="SH3b" evidence="2">
    <location>
        <begin position="22"/>
        <end position="86"/>
    </location>
</feature>
<gene>
    <name evidence="3" type="ORF">L4923_04785</name>
</gene>
<dbReference type="RefSeq" id="WP_239362435.1">
    <property type="nucleotide sequence ID" value="NZ_JAKREW010000002.1"/>
</dbReference>
<dbReference type="Gene3D" id="2.30.30.40">
    <property type="entry name" value="SH3 Domains"/>
    <property type="match status" value="1"/>
</dbReference>
<name>A0ABS9QA98_9HYPH</name>
<dbReference type="Pfam" id="PF06823">
    <property type="entry name" value="DUF1236"/>
    <property type="match status" value="1"/>
</dbReference>
<evidence type="ECO:0000313" key="3">
    <source>
        <dbReference type="EMBL" id="MCG7504331.1"/>
    </source>
</evidence>
<dbReference type="Proteomes" id="UP001201701">
    <property type="component" value="Unassembled WGS sequence"/>
</dbReference>
<reference evidence="3 4" key="1">
    <citation type="submission" date="2022-02" db="EMBL/GenBank/DDBJ databases">
        <title>Draft genome sequence of Mezorhizobium retamae strain IRAMC:0171 isolated from Retama raetam nodules.</title>
        <authorList>
            <person name="Bengaied R."/>
            <person name="Sbissi I."/>
            <person name="Huber K."/>
            <person name="Ghodbane F."/>
            <person name="Nouioui I."/>
            <person name="Tarhouni M."/>
            <person name="Gtari M."/>
        </authorList>
    </citation>
    <scope>NUCLEOTIDE SEQUENCE [LARGE SCALE GENOMIC DNA]</scope>
    <source>
        <strain evidence="3 4">IRAMC:0171</strain>
    </source>
</reference>
<feature type="chain" id="PRO_5046623763" evidence="1">
    <location>
        <begin position="23"/>
        <end position="198"/>
    </location>
</feature>
<keyword evidence="1" id="KW-0732">Signal</keyword>
<dbReference type="InterPro" id="IPR009642">
    <property type="entry name" value="DUF1236"/>
</dbReference>
<comment type="caution">
    <text evidence="3">The sequence shown here is derived from an EMBL/GenBank/DDBJ whole genome shotgun (WGS) entry which is preliminary data.</text>
</comment>
<dbReference type="EMBL" id="JAKREW010000002">
    <property type="protein sequence ID" value="MCG7504331.1"/>
    <property type="molecule type" value="Genomic_DNA"/>
</dbReference>
<protein>
    <submittedName>
        <fullName evidence="3">DUF1236 domain-containing protein</fullName>
    </submittedName>
</protein>
<evidence type="ECO:0000259" key="2">
    <source>
        <dbReference type="PROSITE" id="PS51781"/>
    </source>
</evidence>
<dbReference type="InterPro" id="IPR003646">
    <property type="entry name" value="SH3-like_bac-type"/>
</dbReference>
<sequence>MRTLLLSAVAGTLVAMSGSAWADTLVSADRDLNMRAGPGARYPIVGVLAAGETAVLDGCLQGSKWCAVGNAGSRAWVNSDYVTSEFAGRRVVLTERPMDSGVTVIETPGVVSDDDMLTGSIVQDDDVDAPVPPLEVRSYVRTNAVEPIYIEDEIRTGTTLPDTVMLREVPGYDYRYAYVNGEPVIVSPSSRHIVYVGD</sequence>
<dbReference type="Pfam" id="PF08239">
    <property type="entry name" value="SH3_3"/>
    <property type="match status" value="1"/>
</dbReference>
<proteinExistence type="predicted"/>
<feature type="signal peptide" evidence="1">
    <location>
        <begin position="1"/>
        <end position="22"/>
    </location>
</feature>